<protein>
    <submittedName>
        <fullName evidence="1">Uncharacterized protein</fullName>
    </submittedName>
</protein>
<reference evidence="1 2" key="1">
    <citation type="journal article" date="2012" name="PLoS Pathog.">
        <title>Diverse lifestyles and strategies of plant pathogenesis encoded in the genomes of eighteen Dothideomycetes fungi.</title>
        <authorList>
            <person name="Ohm R.A."/>
            <person name="Feau N."/>
            <person name="Henrissat B."/>
            <person name="Schoch C.L."/>
            <person name="Horwitz B.A."/>
            <person name="Barry K.W."/>
            <person name="Condon B.J."/>
            <person name="Copeland A.C."/>
            <person name="Dhillon B."/>
            <person name="Glaser F."/>
            <person name="Hesse C.N."/>
            <person name="Kosti I."/>
            <person name="LaButti K."/>
            <person name="Lindquist E.A."/>
            <person name="Lucas S."/>
            <person name="Salamov A.A."/>
            <person name="Bradshaw R.E."/>
            <person name="Ciuffetti L."/>
            <person name="Hamelin R.C."/>
            <person name="Kema G.H.J."/>
            <person name="Lawrence C."/>
            <person name="Scott J.A."/>
            <person name="Spatafora J.W."/>
            <person name="Turgeon B.G."/>
            <person name="de Wit P.J.G.M."/>
            <person name="Zhong S."/>
            <person name="Goodwin S.B."/>
            <person name="Grigoriev I.V."/>
        </authorList>
    </citation>
    <scope>NUCLEOTIDE SEQUENCE [LARGE SCALE GENOMIC DNA]</scope>
    <source>
        <strain evidence="1 2">UAMH 10762</strain>
    </source>
</reference>
<gene>
    <name evidence="1" type="ORF">BAUCODRAFT_30014</name>
</gene>
<dbReference type="HOGENOM" id="CLU_2922262_0_0_1"/>
<proteinExistence type="predicted"/>
<dbReference type="AlphaFoldDB" id="M2LY62"/>
<dbReference type="EMBL" id="KB445551">
    <property type="protein sequence ID" value="EMC99642.1"/>
    <property type="molecule type" value="Genomic_DNA"/>
</dbReference>
<dbReference type="KEGG" id="bcom:BAUCODRAFT_30014"/>
<keyword evidence="2" id="KW-1185">Reference proteome</keyword>
<accession>M2LY62</accession>
<organism evidence="1 2">
    <name type="scientific">Baudoinia panamericana (strain UAMH 10762)</name>
    <name type="common">Angels' share fungus</name>
    <name type="synonym">Baudoinia compniacensis (strain UAMH 10762)</name>
    <dbReference type="NCBI Taxonomy" id="717646"/>
    <lineage>
        <taxon>Eukaryota</taxon>
        <taxon>Fungi</taxon>
        <taxon>Dikarya</taxon>
        <taxon>Ascomycota</taxon>
        <taxon>Pezizomycotina</taxon>
        <taxon>Dothideomycetes</taxon>
        <taxon>Dothideomycetidae</taxon>
        <taxon>Mycosphaerellales</taxon>
        <taxon>Teratosphaeriaceae</taxon>
        <taxon>Baudoinia</taxon>
    </lineage>
</organism>
<evidence type="ECO:0000313" key="1">
    <source>
        <dbReference type="EMBL" id="EMC99642.1"/>
    </source>
</evidence>
<dbReference type="Proteomes" id="UP000011761">
    <property type="component" value="Unassembled WGS sequence"/>
</dbReference>
<dbReference type="GeneID" id="19111088"/>
<evidence type="ECO:0000313" key="2">
    <source>
        <dbReference type="Proteomes" id="UP000011761"/>
    </source>
</evidence>
<sequence length="61" mass="6632">MRTSNAVLVPYAAIRALGPYQHKQSNGIPSQRGRAKASEVGGFSVSYLCFVRLGVGYDSIW</sequence>
<dbReference type="RefSeq" id="XP_007672923.1">
    <property type="nucleotide sequence ID" value="XM_007674733.1"/>
</dbReference>
<name>M2LY62_BAUPA</name>